<dbReference type="Proteomes" id="UP000325243">
    <property type="component" value="Unassembled WGS sequence"/>
</dbReference>
<protein>
    <submittedName>
        <fullName evidence="2">Uncharacterized protein</fullName>
    </submittedName>
</protein>
<reference evidence="2 3" key="1">
    <citation type="submission" date="2019-08" db="EMBL/GenBank/DDBJ databases">
        <authorList>
            <person name="Hu J."/>
        </authorList>
    </citation>
    <scope>NUCLEOTIDE SEQUENCE [LARGE SCALE GENOMIC DNA]</scope>
    <source>
        <strain evidence="2 3">NEAU-184</strain>
    </source>
</reference>
<proteinExistence type="predicted"/>
<feature type="transmembrane region" description="Helical" evidence="1">
    <location>
        <begin position="128"/>
        <end position="148"/>
    </location>
</feature>
<keyword evidence="1" id="KW-0472">Membrane</keyword>
<evidence type="ECO:0000313" key="2">
    <source>
        <dbReference type="EMBL" id="TYL52444.1"/>
    </source>
</evidence>
<comment type="caution">
    <text evidence="2">The sequence shown here is derived from an EMBL/GenBank/DDBJ whole genome shotgun (WGS) entry which is preliminary data.</text>
</comment>
<evidence type="ECO:0000256" key="1">
    <source>
        <dbReference type="SAM" id="Phobius"/>
    </source>
</evidence>
<accession>A0A5S4UZR5</accession>
<feature type="transmembrane region" description="Helical" evidence="1">
    <location>
        <begin position="88"/>
        <end position="108"/>
    </location>
</feature>
<evidence type="ECO:0000313" key="3">
    <source>
        <dbReference type="Proteomes" id="UP000325243"/>
    </source>
</evidence>
<keyword evidence="1" id="KW-0812">Transmembrane</keyword>
<organism evidence="2 3">
    <name type="scientific">Agromyces mariniharenae</name>
    <dbReference type="NCBI Taxonomy" id="2604423"/>
    <lineage>
        <taxon>Bacteria</taxon>
        <taxon>Bacillati</taxon>
        <taxon>Actinomycetota</taxon>
        <taxon>Actinomycetes</taxon>
        <taxon>Micrococcales</taxon>
        <taxon>Microbacteriaceae</taxon>
        <taxon>Agromyces</taxon>
    </lineage>
</organism>
<name>A0A5S4UZR5_9MICO</name>
<sequence length="216" mass="22319">MRAGGSGGSGVGASIVAHPLWWGAAWSAVFAAAAIAAVVAAWPAWAWIVLAALLIAPCLVATIVVLTGTPRDHLHSRSSVFGHFFVRYLALVFAFLTWAVSIVLGAAISTSIQAAARGDEDEIVGLGLQLLATLTPVVVALLWFGFVVRCAWFLGRLRGWGGAPAASEVPARLLAHRPALRRVAIGLAHPGLLLAVGLVAGVTALFAPQGEVTLVL</sequence>
<dbReference type="EMBL" id="VSSB01000001">
    <property type="protein sequence ID" value="TYL52444.1"/>
    <property type="molecule type" value="Genomic_DNA"/>
</dbReference>
<gene>
    <name evidence="2" type="ORF">FYC51_01390</name>
</gene>
<feature type="transmembrane region" description="Helical" evidence="1">
    <location>
        <begin position="45"/>
        <end position="67"/>
    </location>
</feature>
<keyword evidence="3" id="KW-1185">Reference proteome</keyword>
<feature type="transmembrane region" description="Helical" evidence="1">
    <location>
        <begin position="183"/>
        <end position="207"/>
    </location>
</feature>
<feature type="transmembrane region" description="Helical" evidence="1">
    <location>
        <begin position="20"/>
        <end position="39"/>
    </location>
</feature>
<dbReference type="AlphaFoldDB" id="A0A5S4UZR5"/>
<dbReference type="RefSeq" id="WP_148731908.1">
    <property type="nucleotide sequence ID" value="NZ_VSSB01000001.1"/>
</dbReference>
<keyword evidence="1" id="KW-1133">Transmembrane helix</keyword>